<protein>
    <recommendedName>
        <fullName evidence="1">HNH nuclease domain-containing protein</fullName>
    </recommendedName>
</protein>
<proteinExistence type="predicted"/>
<evidence type="ECO:0000259" key="1">
    <source>
        <dbReference type="Pfam" id="PF13392"/>
    </source>
</evidence>
<comment type="caution">
    <text evidence="2">The sequence shown here is derived from an EMBL/GenBank/DDBJ whole genome shotgun (WGS) entry which is preliminary data.</text>
</comment>
<reference evidence="3" key="1">
    <citation type="journal article" date="2019" name="Int. J. Syst. Evol. Microbiol.">
        <title>The Global Catalogue of Microorganisms (GCM) 10K type strain sequencing project: providing services to taxonomists for standard genome sequencing and annotation.</title>
        <authorList>
            <consortium name="The Broad Institute Genomics Platform"/>
            <consortium name="The Broad Institute Genome Sequencing Center for Infectious Disease"/>
            <person name="Wu L."/>
            <person name="Ma J."/>
        </authorList>
    </citation>
    <scope>NUCLEOTIDE SEQUENCE [LARGE SCALE GENOMIC DNA]</scope>
    <source>
        <strain evidence="3">KCTC 23298</strain>
    </source>
</reference>
<evidence type="ECO:0000313" key="2">
    <source>
        <dbReference type="EMBL" id="GHC22443.1"/>
    </source>
</evidence>
<feature type="domain" description="HNH nuclease" evidence="1">
    <location>
        <begin position="130"/>
        <end position="171"/>
    </location>
</feature>
<evidence type="ECO:0000313" key="3">
    <source>
        <dbReference type="Proteomes" id="UP000658305"/>
    </source>
</evidence>
<dbReference type="InterPro" id="IPR003615">
    <property type="entry name" value="HNH_nuc"/>
</dbReference>
<organism evidence="2 3">
    <name type="scientific">Gemmobacter nanjingensis</name>
    <dbReference type="NCBI Taxonomy" id="488454"/>
    <lineage>
        <taxon>Bacteria</taxon>
        <taxon>Pseudomonadati</taxon>
        <taxon>Pseudomonadota</taxon>
        <taxon>Alphaproteobacteria</taxon>
        <taxon>Rhodobacterales</taxon>
        <taxon>Paracoccaceae</taxon>
        <taxon>Gemmobacter</taxon>
    </lineage>
</organism>
<name>A0ABQ3FGN1_9RHOB</name>
<dbReference type="RefSeq" id="WP_189381020.1">
    <property type="nucleotide sequence ID" value="NZ_BMYI01000005.1"/>
</dbReference>
<dbReference type="Pfam" id="PF13392">
    <property type="entry name" value="HNH_3"/>
    <property type="match status" value="1"/>
</dbReference>
<gene>
    <name evidence="2" type="ORF">GCM10007291_22370</name>
</gene>
<sequence length="215" mass="24204">MKGRQIHYEPEELAWIEARKDWPRRDLHVAFCNFWQRRDVSQSNLTALCKRKGWLTGRTGQFPKGNVSHNKGKPMSPAIRAKCAPTMFRSGSRSGRAQALYKPIGSERFSKEGYLERKIHDGLPLQSRWRAVHLIRWEALHGPVPAGHCLKCLDGDRQNTDPANWELITRALLPALNGGPGGKLAYDDAAPEVKPALMLLAKLRRAKQAVVRGAQ</sequence>
<dbReference type="EMBL" id="BMYI01000005">
    <property type="protein sequence ID" value="GHC22443.1"/>
    <property type="molecule type" value="Genomic_DNA"/>
</dbReference>
<accession>A0ABQ3FGN1</accession>
<dbReference type="Proteomes" id="UP000658305">
    <property type="component" value="Unassembled WGS sequence"/>
</dbReference>
<keyword evidence="3" id="KW-1185">Reference proteome</keyword>